<sequence>MKSILSKIAVHLFLLLVTLVVIERYARYIDTFSLNNYEQAYGKLFKGPKVKNIIIGSSHAAQGINPKYLSPEFYNFALDGAGSTFFLKWYENFFLKYQGPPSIVVYEVDWFMFLPKHLTRRIEDDSRYYPNAVLAALLSRGEADRVSLLRNKYLILNSGILFRKVIRLRNMEADQNTRCNGFVAFAHDGSLKPIDPQAFTGFDDSKVRAFKSLIRKMQSGNTRVILVQAPEYVPSWGPVAAPRHNKLLEEIAAQCRVPFLNYNGGLISGINFDRSMFADPGHLNRDGSTRYSKQLNKDMAAVLERYPTASGQDGSANNADRGISTDQKRKR</sequence>
<evidence type="ECO:0000313" key="2">
    <source>
        <dbReference type="EMBL" id="MBJ6723168.1"/>
    </source>
</evidence>
<dbReference type="InterPro" id="IPR036514">
    <property type="entry name" value="SGNH_hydro_sf"/>
</dbReference>
<proteinExistence type="predicted"/>
<dbReference type="EMBL" id="JAEMHM010000001">
    <property type="protein sequence ID" value="MBJ6723168.1"/>
    <property type="molecule type" value="Genomic_DNA"/>
</dbReference>
<reference evidence="2" key="1">
    <citation type="submission" date="2020-12" db="EMBL/GenBank/DDBJ databases">
        <title>Geomonas sp. Red875, isolated from river sediment.</title>
        <authorList>
            <person name="Xu Z."/>
            <person name="Zhang Z."/>
            <person name="Masuda Y."/>
            <person name="Itoh H."/>
            <person name="Senoo K."/>
        </authorList>
    </citation>
    <scope>NUCLEOTIDE SEQUENCE</scope>
    <source>
        <strain evidence="2">Red875</strain>
    </source>
</reference>
<name>A0A8J7IKM6_9BACT</name>
<comment type="caution">
    <text evidence="2">The sequence shown here is derived from an EMBL/GenBank/DDBJ whole genome shotgun (WGS) entry which is preliminary data.</text>
</comment>
<dbReference type="AlphaFoldDB" id="A0A8J7IKM6"/>
<gene>
    <name evidence="2" type="ORF">JFN93_00475</name>
</gene>
<dbReference type="SUPFAM" id="SSF52266">
    <property type="entry name" value="SGNH hydrolase"/>
    <property type="match status" value="1"/>
</dbReference>
<evidence type="ECO:0000256" key="1">
    <source>
        <dbReference type="SAM" id="MobiDB-lite"/>
    </source>
</evidence>
<dbReference type="RefSeq" id="WP_199382015.1">
    <property type="nucleotide sequence ID" value="NZ_JAEMHM010000001.1"/>
</dbReference>
<feature type="compositionally biased region" description="Polar residues" evidence="1">
    <location>
        <begin position="309"/>
        <end position="318"/>
    </location>
</feature>
<keyword evidence="3" id="KW-1185">Reference proteome</keyword>
<protein>
    <submittedName>
        <fullName evidence="2">Uncharacterized protein</fullName>
    </submittedName>
</protein>
<dbReference type="Gene3D" id="3.40.50.1110">
    <property type="entry name" value="SGNH hydrolase"/>
    <property type="match status" value="1"/>
</dbReference>
<evidence type="ECO:0000313" key="3">
    <source>
        <dbReference type="Proteomes" id="UP000636888"/>
    </source>
</evidence>
<dbReference type="Proteomes" id="UP000636888">
    <property type="component" value="Unassembled WGS sequence"/>
</dbReference>
<feature type="region of interest" description="Disordered" evidence="1">
    <location>
        <begin position="306"/>
        <end position="331"/>
    </location>
</feature>
<organism evidence="2 3">
    <name type="scientific">Geomesophilobacter sediminis</name>
    <dbReference type="NCBI Taxonomy" id="2798584"/>
    <lineage>
        <taxon>Bacteria</taxon>
        <taxon>Pseudomonadati</taxon>
        <taxon>Thermodesulfobacteriota</taxon>
        <taxon>Desulfuromonadia</taxon>
        <taxon>Geobacterales</taxon>
        <taxon>Geobacteraceae</taxon>
        <taxon>Geomesophilobacter</taxon>
    </lineage>
</organism>
<accession>A0A8J7IKM6</accession>
<dbReference type="GO" id="GO:0016788">
    <property type="term" value="F:hydrolase activity, acting on ester bonds"/>
    <property type="evidence" value="ECO:0007669"/>
    <property type="project" value="UniProtKB-ARBA"/>
</dbReference>